<reference evidence="1 2" key="1">
    <citation type="submission" date="2014-07" db="EMBL/GenBank/DDBJ databases">
        <title>Draft Genome Sequence of Gephyronic Acid Producer, Cystobacter violaceus Strain Cb vi76.</title>
        <authorList>
            <person name="Stevens D.C."/>
            <person name="Young J."/>
            <person name="Carmichael R."/>
            <person name="Tan J."/>
            <person name="Taylor R.E."/>
        </authorList>
    </citation>
    <scope>NUCLEOTIDE SEQUENCE [LARGE SCALE GENOMIC DNA]</scope>
    <source>
        <strain evidence="1 2">Cb vi76</strain>
    </source>
</reference>
<protein>
    <submittedName>
        <fullName evidence="1">Uncharacterized protein</fullName>
    </submittedName>
</protein>
<gene>
    <name evidence="1" type="ORF">Q664_15975</name>
</gene>
<evidence type="ECO:0000313" key="1">
    <source>
        <dbReference type="EMBL" id="KFA92306.1"/>
    </source>
</evidence>
<organism evidence="1 2">
    <name type="scientific">Archangium violaceum Cb vi76</name>
    <dbReference type="NCBI Taxonomy" id="1406225"/>
    <lineage>
        <taxon>Bacteria</taxon>
        <taxon>Pseudomonadati</taxon>
        <taxon>Myxococcota</taxon>
        <taxon>Myxococcia</taxon>
        <taxon>Myxococcales</taxon>
        <taxon>Cystobacterineae</taxon>
        <taxon>Archangiaceae</taxon>
        <taxon>Archangium</taxon>
    </lineage>
</organism>
<dbReference type="EMBL" id="JPMI01000098">
    <property type="protein sequence ID" value="KFA92306.1"/>
    <property type="molecule type" value="Genomic_DNA"/>
</dbReference>
<accession>A0A084SV21</accession>
<proteinExistence type="predicted"/>
<sequence>MPYIPDFDTDAILSTLNSIIQQHPEGSPERDAIELAQIALIYPRHIRKEDDFRRFYRDIFDPSFKLKVSHEFETRGDADKWLASGKAEDAERVRIAGKGFMVVRLPGRFTFMSAPLEGEEVEEDESGEDSE</sequence>
<dbReference type="RefSeq" id="WP_043395308.1">
    <property type="nucleotide sequence ID" value="NZ_JPMI01000098.1"/>
</dbReference>
<name>A0A084SV21_9BACT</name>
<evidence type="ECO:0000313" key="2">
    <source>
        <dbReference type="Proteomes" id="UP000028547"/>
    </source>
</evidence>
<dbReference type="Proteomes" id="UP000028547">
    <property type="component" value="Unassembled WGS sequence"/>
</dbReference>
<comment type="caution">
    <text evidence="1">The sequence shown here is derived from an EMBL/GenBank/DDBJ whole genome shotgun (WGS) entry which is preliminary data.</text>
</comment>
<dbReference type="AlphaFoldDB" id="A0A084SV21"/>